<name>Q6ARA5_DESPS</name>
<dbReference type="HOGENOM" id="CLU_114499_0_0_7"/>
<dbReference type="InterPro" id="IPR029058">
    <property type="entry name" value="AB_hydrolase_fold"/>
</dbReference>
<dbReference type="STRING" id="177439.DP0390"/>
<reference evidence="2" key="1">
    <citation type="journal article" date="2004" name="Environ. Microbiol.">
        <title>The genome of Desulfotalea psychrophila, a sulfate-reducing bacterium from permanently cold Arctic sediments.</title>
        <authorList>
            <person name="Rabus R."/>
            <person name="Ruepp A."/>
            <person name="Frickey T."/>
            <person name="Rattei T."/>
            <person name="Fartmann B."/>
            <person name="Stark M."/>
            <person name="Bauer M."/>
            <person name="Zibat A."/>
            <person name="Lombardot T."/>
            <person name="Becker I."/>
            <person name="Amann J."/>
            <person name="Gellner K."/>
            <person name="Teeling H."/>
            <person name="Leuschner W.D."/>
            <person name="Gloeckner F.-O."/>
            <person name="Lupas A.N."/>
            <person name="Amann R."/>
            <person name="Klenk H.-P."/>
        </authorList>
    </citation>
    <scope>NUCLEOTIDE SEQUENCE [LARGE SCALE GENOMIC DNA]</scope>
    <source>
        <strain evidence="2">DSM 12343 / LSv54</strain>
    </source>
</reference>
<dbReference type="AlphaFoldDB" id="Q6ARA5"/>
<evidence type="ECO:0008006" key="3">
    <source>
        <dbReference type="Google" id="ProtNLM"/>
    </source>
</evidence>
<accession>Q6ARA5</accession>
<proteinExistence type="predicted"/>
<dbReference type="eggNOG" id="COG0400">
    <property type="taxonomic scope" value="Bacteria"/>
</dbReference>
<keyword evidence="2" id="KW-1185">Reference proteome</keyword>
<organism evidence="1 2">
    <name type="scientific">Desulfotalea psychrophila (strain LSv54 / DSM 12343)</name>
    <dbReference type="NCBI Taxonomy" id="177439"/>
    <lineage>
        <taxon>Bacteria</taxon>
        <taxon>Pseudomonadati</taxon>
        <taxon>Thermodesulfobacteriota</taxon>
        <taxon>Desulfobulbia</taxon>
        <taxon>Desulfobulbales</taxon>
        <taxon>Desulfocapsaceae</taxon>
        <taxon>Desulfotalea</taxon>
    </lineage>
</organism>
<evidence type="ECO:0000313" key="1">
    <source>
        <dbReference type="EMBL" id="CAG35119.1"/>
    </source>
</evidence>
<dbReference type="Proteomes" id="UP000000602">
    <property type="component" value="Chromosome"/>
</dbReference>
<gene>
    <name evidence="1" type="ordered locus">DP0390</name>
</gene>
<dbReference type="SUPFAM" id="SSF53474">
    <property type="entry name" value="alpha/beta-Hydrolases"/>
    <property type="match status" value="1"/>
</dbReference>
<sequence>MPFRGRVCLFAKSRRERGMKVYFAHGKESGPWGSKIKRLALIARKEGLQVESIDYSDLPEADARVERLVKILRAEEETFLLVGSSMGAYVSLVASERVDAKGLFLLAPALYMSGYERQTHNSHCQHIEIVHGWSDDIIPASHSIKFAEEADCSLHLISGDHRLNSSLVAVERIFSQFLSSMREMSAL</sequence>
<evidence type="ECO:0000313" key="2">
    <source>
        <dbReference type="Proteomes" id="UP000000602"/>
    </source>
</evidence>
<protein>
    <recommendedName>
        <fullName evidence="3">Alpha/beta hydrolase</fullName>
    </recommendedName>
</protein>
<dbReference type="Gene3D" id="3.40.50.1820">
    <property type="entry name" value="alpha/beta hydrolase"/>
    <property type="match status" value="1"/>
</dbReference>
<dbReference type="EMBL" id="CR522870">
    <property type="protein sequence ID" value="CAG35119.1"/>
    <property type="molecule type" value="Genomic_DNA"/>
</dbReference>
<dbReference type="KEGG" id="dps:DP0390"/>